<keyword evidence="3" id="KW-1185">Reference proteome</keyword>
<protein>
    <recommendedName>
        <fullName evidence="4">Zinc-finger domain-containing protein</fullName>
    </recommendedName>
</protein>
<keyword evidence="1" id="KW-0812">Transmembrane</keyword>
<name>A0A2R8B6M5_9RHOB</name>
<sequence length="194" mass="21111">MTSKLDSKERVSELLPFYVNDTLDAEERAEVEALLSVDEALRREVELLNLIRGAVKEDEVDYTPGEFGLARLRREIDGRPAAPRRPRIGMVATSVAAAMFVFGSLIYLSMNDREPRFVQAGADASARVLVVAFRPSAQEQQISALLLGLDVTIIDGPSAIGLYRVAVPEAQDMGAIMAALSNMTDVVESVDATE</sequence>
<dbReference type="Proteomes" id="UP000244924">
    <property type="component" value="Unassembled WGS sequence"/>
</dbReference>
<dbReference type="AlphaFoldDB" id="A0A2R8B6M5"/>
<evidence type="ECO:0000256" key="1">
    <source>
        <dbReference type="SAM" id="Phobius"/>
    </source>
</evidence>
<evidence type="ECO:0000313" key="2">
    <source>
        <dbReference type="EMBL" id="SPH18173.1"/>
    </source>
</evidence>
<evidence type="ECO:0008006" key="4">
    <source>
        <dbReference type="Google" id="ProtNLM"/>
    </source>
</evidence>
<reference evidence="2 3" key="1">
    <citation type="submission" date="2018-03" db="EMBL/GenBank/DDBJ databases">
        <authorList>
            <person name="Keele B.F."/>
        </authorList>
    </citation>
    <scope>NUCLEOTIDE SEQUENCE [LARGE SCALE GENOMIC DNA]</scope>
    <source>
        <strain evidence="2 3">CECT 8626</strain>
    </source>
</reference>
<dbReference type="EMBL" id="OMOQ01000001">
    <property type="protein sequence ID" value="SPH18173.1"/>
    <property type="molecule type" value="Genomic_DNA"/>
</dbReference>
<gene>
    <name evidence="2" type="ORF">DEA8626_01705</name>
</gene>
<dbReference type="RefSeq" id="WP_146188849.1">
    <property type="nucleotide sequence ID" value="NZ_OMOQ01000001.1"/>
</dbReference>
<organism evidence="2 3">
    <name type="scientific">Albidovulum aquaemixtae</name>
    <dbReference type="NCBI Taxonomy" id="1542388"/>
    <lineage>
        <taxon>Bacteria</taxon>
        <taxon>Pseudomonadati</taxon>
        <taxon>Pseudomonadota</taxon>
        <taxon>Alphaproteobacteria</taxon>
        <taxon>Rhodobacterales</taxon>
        <taxon>Paracoccaceae</taxon>
        <taxon>Albidovulum</taxon>
    </lineage>
</organism>
<accession>A0A2R8B6M5</accession>
<proteinExistence type="predicted"/>
<dbReference type="OrthoDB" id="5702699at2"/>
<evidence type="ECO:0000313" key="3">
    <source>
        <dbReference type="Proteomes" id="UP000244924"/>
    </source>
</evidence>
<feature type="transmembrane region" description="Helical" evidence="1">
    <location>
        <begin position="88"/>
        <end position="110"/>
    </location>
</feature>
<keyword evidence="1" id="KW-1133">Transmembrane helix</keyword>
<keyword evidence="1" id="KW-0472">Membrane</keyword>